<evidence type="ECO:0000256" key="3">
    <source>
        <dbReference type="ARBA" id="ARBA00023004"/>
    </source>
</evidence>
<name>A0A194V0K5_CYTMA</name>
<dbReference type="PANTHER" id="PTHR24305">
    <property type="entry name" value="CYTOCHROME P450"/>
    <property type="match status" value="1"/>
</dbReference>
<dbReference type="GO" id="GO:0016705">
    <property type="term" value="F:oxidoreductase activity, acting on paired donors, with incorporation or reduction of molecular oxygen"/>
    <property type="evidence" value="ECO:0007669"/>
    <property type="project" value="InterPro"/>
</dbReference>
<feature type="domain" description="Rhodopsin" evidence="7">
    <location>
        <begin position="547"/>
        <end position="755"/>
    </location>
</feature>
<feature type="transmembrane region" description="Helical" evidence="6">
    <location>
        <begin position="660"/>
        <end position="678"/>
    </location>
</feature>
<sequence length="857" mass="96614">MVPNFIQQAAHADLYGLIGRSAVLGLLFHMSIQAIEFEKIMFHYLAALPVLLVLMATVLATYAQCGWLEAIVKSFLIEVVFNASCLLSISVYRVLFHRCRSFPGPLGVKISKFWTAYLASRHIQYYKELDKFHSIYGDFVRTGPREITIFRASAVSTIYGPTSKCVKSTWYGQTGNDPKKASLHMTRNFNDHRNRRRAWDRGVAIKALATYQPKIEARASLLSKKMQDHAGQPINVTDWSMFYSFDVMGEVGFSKDFGNLTTGIEHSAIKPIHAHIKVFGVLSPLPWLMNILGSIPGAASAYNEIFSFCADEIRAKQKVWDSEKYPDDIVSWLLKAVHEKDISAAPSVEALDDDARIVLLAGSDTTASTFTNCLYHLVKYPDTQTKMRELLRQAMPGGSRDWDYEKVKVVKYIDDFIAETLRLRPAVLVAGSRETPATGLQIDEVRIPGNTNVLVPIYYIQRDPRYWQQAEEFIPERWSDKRVEMGTDKAPYFPFLLGAYTCPGKNVAYMSLRIALSKLVQNFEISFAPGETGEAFVKNSLDTFVIGLILLAGLAMTTIHYGYPSHDVKPWYNVKKAIQYNVAMNDVCYIISGTVKVSVALVLYRLDTRRFIRVTLIADMIICCVWTIVATLVLGLGCTELSLYTFSNSVCQNTNYSQEAFYVIFDFFHVLLPIVILWKVQISKLQKLSIVCLFAVGLLAAIAAIMKLEVYVDYYNPTATTDRPALWYRGVIWAFSEHGLSLFASSILALRPLTKHISRGWATLSSTLYGSSNSKNSSGRGTQSVLSRDSNRSRIHESAEMHTIGVRNDVSVYTEYNVANHMKHPVYVAEAYNERNESQKKLIDGKKGRFTEIDDYV</sequence>
<dbReference type="AlphaFoldDB" id="A0A194V0K5"/>
<organism evidence="8 9">
    <name type="scientific">Cytospora mali</name>
    <name type="common">Apple Valsa canker fungus</name>
    <name type="synonym">Valsa mali</name>
    <dbReference type="NCBI Taxonomy" id="578113"/>
    <lineage>
        <taxon>Eukaryota</taxon>
        <taxon>Fungi</taxon>
        <taxon>Dikarya</taxon>
        <taxon>Ascomycota</taxon>
        <taxon>Pezizomycotina</taxon>
        <taxon>Sordariomycetes</taxon>
        <taxon>Sordariomycetidae</taxon>
        <taxon>Diaporthales</taxon>
        <taxon>Cytosporaceae</taxon>
        <taxon>Cytospora</taxon>
    </lineage>
</organism>
<evidence type="ECO:0000256" key="6">
    <source>
        <dbReference type="SAM" id="Phobius"/>
    </source>
</evidence>
<evidence type="ECO:0000259" key="7">
    <source>
        <dbReference type="Pfam" id="PF20684"/>
    </source>
</evidence>
<dbReference type="Pfam" id="PF20684">
    <property type="entry name" value="Fung_rhodopsin"/>
    <property type="match status" value="1"/>
</dbReference>
<evidence type="ECO:0000313" key="9">
    <source>
        <dbReference type="Proteomes" id="UP000078576"/>
    </source>
</evidence>
<evidence type="ECO:0000256" key="4">
    <source>
        <dbReference type="PIRSR" id="PIRSR602401-1"/>
    </source>
</evidence>
<dbReference type="STRING" id="694573.A0A194V0K5"/>
<keyword evidence="6" id="KW-1133">Transmembrane helix</keyword>
<feature type="transmembrane region" description="Helical" evidence="6">
    <location>
        <begin position="42"/>
        <end position="63"/>
    </location>
</feature>
<comment type="cofactor">
    <cofactor evidence="4">
        <name>heme</name>
        <dbReference type="ChEBI" id="CHEBI:30413"/>
    </cofactor>
</comment>
<dbReference type="OrthoDB" id="6692864at2759"/>
<keyword evidence="3 4" id="KW-0408">Iron</keyword>
<keyword evidence="2 4" id="KW-0479">Metal-binding</keyword>
<keyword evidence="9" id="KW-1185">Reference proteome</keyword>
<proteinExistence type="predicted"/>
<dbReference type="GO" id="GO:0005506">
    <property type="term" value="F:iron ion binding"/>
    <property type="evidence" value="ECO:0007669"/>
    <property type="project" value="InterPro"/>
</dbReference>
<dbReference type="EMBL" id="KN714700">
    <property type="protein sequence ID" value="KUI57455.1"/>
    <property type="molecule type" value="Genomic_DNA"/>
</dbReference>
<keyword evidence="6" id="KW-0812">Transmembrane</keyword>
<feature type="transmembrane region" description="Helical" evidence="6">
    <location>
        <begin position="616"/>
        <end position="637"/>
    </location>
</feature>
<reference evidence="9" key="1">
    <citation type="submission" date="2014-12" db="EMBL/GenBank/DDBJ databases">
        <title>Genome Sequence of Valsa Canker Pathogens Uncovers a Specific Adaption of Colonization on Woody Bark.</title>
        <authorList>
            <person name="Yin Z."/>
            <person name="Liu H."/>
            <person name="Gao X."/>
            <person name="Li Z."/>
            <person name="Song N."/>
            <person name="Ke X."/>
            <person name="Dai Q."/>
            <person name="Wu Y."/>
            <person name="Sun Y."/>
            <person name="Xu J.-R."/>
            <person name="Kang Z.K."/>
            <person name="Wang L."/>
            <person name="Huang L."/>
        </authorList>
    </citation>
    <scope>NUCLEOTIDE SEQUENCE [LARGE SCALE GENOMIC DNA]</scope>
    <source>
        <strain evidence="9">SXYL134</strain>
    </source>
</reference>
<dbReference type="Proteomes" id="UP000078576">
    <property type="component" value="Unassembled WGS sequence"/>
</dbReference>
<feature type="transmembrane region" description="Helical" evidence="6">
    <location>
        <begin position="544"/>
        <end position="563"/>
    </location>
</feature>
<dbReference type="CDD" id="cd11061">
    <property type="entry name" value="CYP67-like"/>
    <property type="match status" value="1"/>
</dbReference>
<dbReference type="GO" id="GO:0020037">
    <property type="term" value="F:heme binding"/>
    <property type="evidence" value="ECO:0007669"/>
    <property type="project" value="InterPro"/>
</dbReference>
<evidence type="ECO:0000313" key="8">
    <source>
        <dbReference type="EMBL" id="KUI57455.1"/>
    </source>
</evidence>
<dbReference type="SUPFAM" id="SSF48264">
    <property type="entry name" value="Cytochrome P450"/>
    <property type="match status" value="1"/>
</dbReference>
<protein>
    <submittedName>
        <fullName evidence="8">Tryprostatin B 6-hydroxylase</fullName>
    </submittedName>
</protein>
<feature type="binding site" description="axial binding residue" evidence="4">
    <location>
        <position position="502"/>
    </location>
    <ligand>
        <name>heme</name>
        <dbReference type="ChEBI" id="CHEBI:30413"/>
    </ligand>
    <ligandPart>
        <name>Fe</name>
        <dbReference type="ChEBI" id="CHEBI:18248"/>
    </ligandPart>
</feature>
<dbReference type="InterPro" id="IPR036396">
    <property type="entry name" value="Cyt_P450_sf"/>
</dbReference>
<evidence type="ECO:0000256" key="2">
    <source>
        <dbReference type="ARBA" id="ARBA00022723"/>
    </source>
</evidence>
<dbReference type="PANTHER" id="PTHR24305:SF78">
    <property type="entry name" value="P450, PUTATIVE (EUROFUNG)-RELATED"/>
    <property type="match status" value="1"/>
</dbReference>
<dbReference type="PRINTS" id="PR00463">
    <property type="entry name" value="EP450I"/>
</dbReference>
<dbReference type="InterPro" id="IPR049326">
    <property type="entry name" value="Rhodopsin_dom_fungi"/>
</dbReference>
<gene>
    <name evidence="8" type="ORF">VP1G_04760</name>
</gene>
<dbReference type="Pfam" id="PF00067">
    <property type="entry name" value="p450"/>
    <property type="match status" value="1"/>
</dbReference>
<dbReference type="Gene3D" id="1.10.630.10">
    <property type="entry name" value="Cytochrome P450"/>
    <property type="match status" value="1"/>
</dbReference>
<feature type="transmembrane region" description="Helical" evidence="6">
    <location>
        <begin position="75"/>
        <end position="95"/>
    </location>
</feature>
<evidence type="ECO:0000256" key="5">
    <source>
        <dbReference type="SAM" id="MobiDB-lite"/>
    </source>
</evidence>
<dbReference type="InterPro" id="IPR050121">
    <property type="entry name" value="Cytochrome_P450_monoxygenase"/>
</dbReference>
<feature type="transmembrane region" description="Helical" evidence="6">
    <location>
        <begin position="726"/>
        <end position="750"/>
    </location>
</feature>
<dbReference type="PRINTS" id="PR00385">
    <property type="entry name" value="P450"/>
</dbReference>
<evidence type="ECO:0000256" key="1">
    <source>
        <dbReference type="ARBA" id="ARBA00022617"/>
    </source>
</evidence>
<feature type="region of interest" description="Disordered" evidence="5">
    <location>
        <begin position="771"/>
        <end position="794"/>
    </location>
</feature>
<accession>A0A194V0K5</accession>
<feature type="transmembrane region" description="Helical" evidence="6">
    <location>
        <begin position="690"/>
        <end position="706"/>
    </location>
</feature>
<keyword evidence="1 4" id="KW-0349">Heme</keyword>
<keyword evidence="6" id="KW-0472">Membrane</keyword>
<dbReference type="GO" id="GO:0004497">
    <property type="term" value="F:monooxygenase activity"/>
    <property type="evidence" value="ECO:0007669"/>
    <property type="project" value="InterPro"/>
</dbReference>
<feature type="transmembrane region" description="Helical" evidence="6">
    <location>
        <begin position="12"/>
        <end position="30"/>
    </location>
</feature>
<dbReference type="InterPro" id="IPR002401">
    <property type="entry name" value="Cyt_P450_E_grp-I"/>
</dbReference>
<dbReference type="InterPro" id="IPR001128">
    <property type="entry name" value="Cyt_P450"/>
</dbReference>